<accession>A0AAV7HUC0</accession>
<gene>
    <name evidence="1" type="ORF">KQX54_007757</name>
</gene>
<evidence type="ECO:0000313" key="1">
    <source>
        <dbReference type="EMBL" id="KAH0534743.1"/>
    </source>
</evidence>
<sequence length="206" mass="24653">MRLMGNHEYQKITTFDLYDLFSREIELSELRRRIEAAMNAFKFFGRLEEFDNAENFCAEVYPVANFFLEPLHRESLFEIYSDFMKMVRHRIIAIKKKTPNIAILLQASFHDYYQLMMIVQMKLIALKFFNSLTERWCRNEGYHVNGLYYSYWPRFAFKETKKIMEETLKALKSLNCYADYCEVGPQYQGGLDTFASLVIYEICTEK</sequence>
<protein>
    <submittedName>
        <fullName evidence="1">Uncharacterized protein</fullName>
    </submittedName>
</protein>
<name>A0AAV7HUC0_COTGL</name>
<dbReference type="AlphaFoldDB" id="A0AAV7HUC0"/>
<comment type="caution">
    <text evidence="1">The sequence shown here is derived from an EMBL/GenBank/DDBJ whole genome shotgun (WGS) entry which is preliminary data.</text>
</comment>
<dbReference type="EMBL" id="JAHXZJ010002982">
    <property type="protein sequence ID" value="KAH0534743.1"/>
    <property type="molecule type" value="Genomic_DNA"/>
</dbReference>
<dbReference type="Proteomes" id="UP000826195">
    <property type="component" value="Unassembled WGS sequence"/>
</dbReference>
<organism evidence="1 2">
    <name type="scientific">Cotesia glomerata</name>
    <name type="common">Lepidopteran parasitic wasp</name>
    <name type="synonym">Apanteles glomeratus</name>
    <dbReference type="NCBI Taxonomy" id="32391"/>
    <lineage>
        <taxon>Eukaryota</taxon>
        <taxon>Metazoa</taxon>
        <taxon>Ecdysozoa</taxon>
        <taxon>Arthropoda</taxon>
        <taxon>Hexapoda</taxon>
        <taxon>Insecta</taxon>
        <taxon>Pterygota</taxon>
        <taxon>Neoptera</taxon>
        <taxon>Endopterygota</taxon>
        <taxon>Hymenoptera</taxon>
        <taxon>Apocrita</taxon>
        <taxon>Ichneumonoidea</taxon>
        <taxon>Braconidae</taxon>
        <taxon>Microgastrinae</taxon>
        <taxon>Cotesia</taxon>
    </lineage>
</organism>
<reference evidence="1 2" key="1">
    <citation type="journal article" date="2021" name="J. Hered.">
        <title>A chromosome-level genome assembly of the parasitoid wasp, Cotesia glomerata (Hymenoptera: Braconidae).</title>
        <authorList>
            <person name="Pinto B.J."/>
            <person name="Weis J.J."/>
            <person name="Gamble T."/>
            <person name="Ode P.J."/>
            <person name="Paul R."/>
            <person name="Zaspel J.M."/>
        </authorList>
    </citation>
    <scope>NUCLEOTIDE SEQUENCE [LARGE SCALE GENOMIC DNA]</scope>
    <source>
        <strain evidence="1">CgM1</strain>
    </source>
</reference>
<evidence type="ECO:0000313" key="2">
    <source>
        <dbReference type="Proteomes" id="UP000826195"/>
    </source>
</evidence>
<keyword evidence="2" id="KW-1185">Reference proteome</keyword>
<proteinExistence type="predicted"/>